<dbReference type="SUPFAM" id="SSF48340">
    <property type="entry name" value="Interferon-induced guanylate-binding protein 1 (GBP1), C-terminal domain"/>
    <property type="match status" value="1"/>
</dbReference>
<dbReference type="PANTHER" id="PTHR10751">
    <property type="entry name" value="GUANYLATE BINDING PROTEIN"/>
    <property type="match status" value="1"/>
</dbReference>
<comment type="caution">
    <text evidence="2">The sequence shown here is derived from an EMBL/GenBank/DDBJ whole genome shotgun (WGS) entry which is preliminary data.</text>
</comment>
<dbReference type="Proteomes" id="UP000436088">
    <property type="component" value="Unassembled WGS sequence"/>
</dbReference>
<dbReference type="Gene3D" id="1.20.1000.10">
    <property type="entry name" value="Guanylate-binding protein, C-terminal domain"/>
    <property type="match status" value="1"/>
</dbReference>
<gene>
    <name evidence="2" type="ORF">F3Y22_tig00111310pilonHSYRG00018</name>
</gene>
<sequence>MVDEALRHVPNTDGDRNIDQVNQIRDSLAVTGDNSTAFSLPQILEALNKGEIPSTGSLEVFNKGIVKRCLKLYGERMSKLHLPMPGQSLQDIHERSREEAMKTFDGLHFGRHHAKKSFEQLDEEIKEVQKNFFMANQYQSSRVCEALYTRCEDKRDQLQVLKRPSMAKFNADDGEVTFLVHQGIQSKALQLVGGLFPHHGDGWSVYHEVHIG</sequence>
<evidence type="ECO:0000313" key="3">
    <source>
        <dbReference type="Proteomes" id="UP000436088"/>
    </source>
</evidence>
<dbReference type="InterPro" id="IPR003191">
    <property type="entry name" value="Guanylate-bd/ATL_C"/>
</dbReference>
<dbReference type="GO" id="GO:0003924">
    <property type="term" value="F:GTPase activity"/>
    <property type="evidence" value="ECO:0007669"/>
    <property type="project" value="InterPro"/>
</dbReference>
<reference evidence="2" key="1">
    <citation type="submission" date="2019-09" db="EMBL/GenBank/DDBJ databases">
        <title>Draft genome information of white flower Hibiscus syriacus.</title>
        <authorList>
            <person name="Kim Y.-M."/>
        </authorList>
    </citation>
    <scope>NUCLEOTIDE SEQUENCE [LARGE SCALE GENOMIC DNA]</scope>
    <source>
        <strain evidence="2">YM2019G1</strain>
    </source>
</reference>
<dbReference type="EMBL" id="VEPZ02001302">
    <property type="protein sequence ID" value="KAE8681706.1"/>
    <property type="molecule type" value="Genomic_DNA"/>
</dbReference>
<dbReference type="InterPro" id="IPR036543">
    <property type="entry name" value="Guanylate-bd_C_sf"/>
</dbReference>
<dbReference type="FunFam" id="1.20.1000.10:FF:000002">
    <property type="entry name" value="Guanylate-binding family protein"/>
    <property type="match status" value="1"/>
</dbReference>
<dbReference type="Pfam" id="PF02841">
    <property type="entry name" value="GBP_C"/>
    <property type="match status" value="1"/>
</dbReference>
<evidence type="ECO:0000313" key="2">
    <source>
        <dbReference type="EMBL" id="KAE8681706.1"/>
    </source>
</evidence>
<dbReference type="AlphaFoldDB" id="A0A6A2YQX5"/>
<proteinExistence type="predicted"/>
<protein>
    <submittedName>
        <fullName evidence="2">Guanylate-binding family protein isoform 2</fullName>
    </submittedName>
</protein>
<dbReference type="GO" id="GO:0005525">
    <property type="term" value="F:GTP binding"/>
    <property type="evidence" value="ECO:0007669"/>
    <property type="project" value="InterPro"/>
</dbReference>
<organism evidence="2 3">
    <name type="scientific">Hibiscus syriacus</name>
    <name type="common">Rose of Sharon</name>
    <dbReference type="NCBI Taxonomy" id="106335"/>
    <lineage>
        <taxon>Eukaryota</taxon>
        <taxon>Viridiplantae</taxon>
        <taxon>Streptophyta</taxon>
        <taxon>Embryophyta</taxon>
        <taxon>Tracheophyta</taxon>
        <taxon>Spermatophyta</taxon>
        <taxon>Magnoliopsida</taxon>
        <taxon>eudicotyledons</taxon>
        <taxon>Gunneridae</taxon>
        <taxon>Pentapetalae</taxon>
        <taxon>rosids</taxon>
        <taxon>malvids</taxon>
        <taxon>Malvales</taxon>
        <taxon>Malvaceae</taxon>
        <taxon>Malvoideae</taxon>
        <taxon>Hibiscus</taxon>
    </lineage>
</organism>
<accession>A0A6A2YQX5</accession>
<evidence type="ECO:0000259" key="1">
    <source>
        <dbReference type="Pfam" id="PF02841"/>
    </source>
</evidence>
<feature type="domain" description="Guanylate-binding protein/Atlastin C-terminal" evidence="1">
    <location>
        <begin position="44"/>
        <end position="148"/>
    </location>
</feature>
<name>A0A6A2YQX5_HIBSY</name>
<keyword evidence="3" id="KW-1185">Reference proteome</keyword>